<dbReference type="AlphaFoldDB" id="A0A9P6H706"/>
<dbReference type="EMBL" id="WIUZ02000016">
    <property type="protein sequence ID" value="KAF9780614.1"/>
    <property type="molecule type" value="Genomic_DNA"/>
</dbReference>
<evidence type="ECO:0008006" key="3">
    <source>
        <dbReference type="Google" id="ProtNLM"/>
    </source>
</evidence>
<organism evidence="1 2">
    <name type="scientific">Thelephora terrestris</name>
    <dbReference type="NCBI Taxonomy" id="56493"/>
    <lineage>
        <taxon>Eukaryota</taxon>
        <taxon>Fungi</taxon>
        <taxon>Dikarya</taxon>
        <taxon>Basidiomycota</taxon>
        <taxon>Agaricomycotina</taxon>
        <taxon>Agaricomycetes</taxon>
        <taxon>Thelephorales</taxon>
        <taxon>Thelephoraceae</taxon>
        <taxon>Thelephora</taxon>
    </lineage>
</organism>
<proteinExistence type="predicted"/>
<reference evidence="1" key="2">
    <citation type="submission" date="2020-11" db="EMBL/GenBank/DDBJ databases">
        <authorList>
            <consortium name="DOE Joint Genome Institute"/>
            <person name="Kuo A."/>
            <person name="Miyauchi S."/>
            <person name="Kiss E."/>
            <person name="Drula E."/>
            <person name="Kohler A."/>
            <person name="Sanchez-Garcia M."/>
            <person name="Andreopoulos B."/>
            <person name="Barry K.W."/>
            <person name="Bonito G."/>
            <person name="Buee M."/>
            <person name="Carver A."/>
            <person name="Chen C."/>
            <person name="Cichocki N."/>
            <person name="Clum A."/>
            <person name="Culley D."/>
            <person name="Crous P.W."/>
            <person name="Fauchery L."/>
            <person name="Girlanda M."/>
            <person name="Hayes R."/>
            <person name="Keri Z."/>
            <person name="Labutti K."/>
            <person name="Lipzen A."/>
            <person name="Lombard V."/>
            <person name="Magnuson J."/>
            <person name="Maillard F."/>
            <person name="Morin E."/>
            <person name="Murat C."/>
            <person name="Nolan M."/>
            <person name="Ohm R."/>
            <person name="Pangilinan J."/>
            <person name="Pereira M."/>
            <person name="Perotto S."/>
            <person name="Peter M."/>
            <person name="Riley R."/>
            <person name="Sitrit Y."/>
            <person name="Stielow B."/>
            <person name="Szollosi G."/>
            <person name="Zifcakova L."/>
            <person name="Stursova M."/>
            <person name="Spatafora J.W."/>
            <person name="Tedersoo L."/>
            <person name="Vaario L.-M."/>
            <person name="Yamada A."/>
            <person name="Yan M."/>
            <person name="Wang P."/>
            <person name="Xu J."/>
            <person name="Bruns T."/>
            <person name="Baldrian P."/>
            <person name="Vilgalys R."/>
            <person name="Henrissat B."/>
            <person name="Grigoriev I.V."/>
            <person name="Hibbett D."/>
            <person name="Nagy L.G."/>
            <person name="Martin F.M."/>
        </authorList>
    </citation>
    <scope>NUCLEOTIDE SEQUENCE</scope>
    <source>
        <strain evidence="1">UH-Tt-Lm1</strain>
    </source>
</reference>
<comment type="caution">
    <text evidence="1">The sequence shown here is derived from an EMBL/GenBank/DDBJ whole genome shotgun (WGS) entry which is preliminary data.</text>
</comment>
<evidence type="ECO:0000313" key="2">
    <source>
        <dbReference type="Proteomes" id="UP000736335"/>
    </source>
</evidence>
<protein>
    <recommendedName>
        <fullName evidence="3">F-box domain-containing protein</fullName>
    </recommendedName>
</protein>
<accession>A0A9P6H706</accession>
<sequence length="508" mass="57198">MSACNQDTPASTMLDRLASQTIASPGNRRFSLIMGHEVDEVDIRELEGKIEEGMGNAGRLKRAQNTLLNISIRVPPELLGYIFLCIVGDHNRLRSLHGACYRFLFVCHRWYHVARSTPELWTFWGHTLAHWLSRFDRSGALPMDLTLNLDQVSGPSSPLHGPLQVALWDHAEQDIVRSLNLRSERKGVLTEVLEALTPDENQLHVSSLQTITLHFVDASAFTARTHFPRLTYLELAMGTHVRDWLTIGNHTGALTTVVLTLKNEGIPSFPWIPELLCFLGNNPHLRDITIRSLETVDVDEPAPHHLVPMHALERISLEGSCGSVYHLLRRLHCPQSMDFMCLTMAESQPCEILDTLGQSLRKHLLHERKFRTDLGIWLLCFSGFIHLQASDTTHSVDRIQQNSFASFQARLSEAMNYEEYAQLCEDIAACVPMEAVVYLGGEMGMDIVIRLASMFPNITKVDLDYVEVESGFLQSKQGGIKTKLFPSLQKLRSQVSATFSPWVMGHTA</sequence>
<reference evidence="1" key="1">
    <citation type="journal article" date="2020" name="Nat. Commun.">
        <title>Large-scale genome sequencing of mycorrhizal fungi provides insights into the early evolution of symbiotic traits.</title>
        <authorList>
            <person name="Miyauchi S."/>
            <person name="Kiss E."/>
            <person name="Kuo A."/>
            <person name="Drula E."/>
            <person name="Kohler A."/>
            <person name="Sanchez-Garcia M."/>
            <person name="Morin E."/>
            <person name="Andreopoulos B."/>
            <person name="Barry K.W."/>
            <person name="Bonito G."/>
            <person name="Buee M."/>
            <person name="Carver A."/>
            <person name="Chen C."/>
            <person name="Cichocki N."/>
            <person name="Clum A."/>
            <person name="Culley D."/>
            <person name="Crous P.W."/>
            <person name="Fauchery L."/>
            <person name="Girlanda M."/>
            <person name="Hayes R.D."/>
            <person name="Keri Z."/>
            <person name="LaButti K."/>
            <person name="Lipzen A."/>
            <person name="Lombard V."/>
            <person name="Magnuson J."/>
            <person name="Maillard F."/>
            <person name="Murat C."/>
            <person name="Nolan M."/>
            <person name="Ohm R.A."/>
            <person name="Pangilinan J."/>
            <person name="Pereira M.F."/>
            <person name="Perotto S."/>
            <person name="Peter M."/>
            <person name="Pfister S."/>
            <person name="Riley R."/>
            <person name="Sitrit Y."/>
            <person name="Stielow J.B."/>
            <person name="Szollosi G."/>
            <person name="Zifcakova L."/>
            <person name="Stursova M."/>
            <person name="Spatafora J.W."/>
            <person name="Tedersoo L."/>
            <person name="Vaario L.M."/>
            <person name="Yamada A."/>
            <person name="Yan M."/>
            <person name="Wang P."/>
            <person name="Xu J."/>
            <person name="Bruns T."/>
            <person name="Baldrian P."/>
            <person name="Vilgalys R."/>
            <person name="Dunand C."/>
            <person name="Henrissat B."/>
            <person name="Grigoriev I.V."/>
            <person name="Hibbett D."/>
            <person name="Nagy L.G."/>
            <person name="Martin F.M."/>
        </authorList>
    </citation>
    <scope>NUCLEOTIDE SEQUENCE</scope>
    <source>
        <strain evidence="1">UH-Tt-Lm1</strain>
    </source>
</reference>
<keyword evidence="2" id="KW-1185">Reference proteome</keyword>
<dbReference type="OrthoDB" id="3235815at2759"/>
<name>A0A9P6H706_9AGAM</name>
<evidence type="ECO:0000313" key="1">
    <source>
        <dbReference type="EMBL" id="KAF9780614.1"/>
    </source>
</evidence>
<dbReference type="Proteomes" id="UP000736335">
    <property type="component" value="Unassembled WGS sequence"/>
</dbReference>
<gene>
    <name evidence="1" type="ORF">BJ322DRAFT_1112608</name>
</gene>